<gene>
    <name evidence="1" type="ordered locus">Ta0400</name>
</gene>
<sequence>MSSMSWIEVRVGSGNIMVDEDLVSEVRNQYIVLRTRMENGPCQDGMCQIIRQLDVSIEDQASDGMLFFGDQDIRIAMDGQTYRSINKGREIVKIRRGRSGLQVSGFTYVT</sequence>
<dbReference type="EnsemblBacteria" id="CAC11543">
    <property type="protein sequence ID" value="CAC11543"/>
    <property type="gene ID" value="CAC11543"/>
</dbReference>
<dbReference type="PaxDb" id="273075-Ta0400"/>
<dbReference type="eggNOG" id="arCOG05383">
    <property type="taxonomic scope" value="Archaea"/>
</dbReference>
<name>Q9HL39_THEAC</name>
<dbReference type="EMBL" id="AL445064">
    <property type="protein sequence ID" value="CAC11543.1"/>
    <property type="molecule type" value="Genomic_DNA"/>
</dbReference>
<dbReference type="AlphaFoldDB" id="Q9HL39"/>
<dbReference type="InParanoid" id="Q9HL39"/>
<evidence type="ECO:0008006" key="3">
    <source>
        <dbReference type="Google" id="ProtNLM"/>
    </source>
</evidence>
<evidence type="ECO:0000313" key="1">
    <source>
        <dbReference type="EMBL" id="CAC11543.1"/>
    </source>
</evidence>
<dbReference type="Proteomes" id="UP000001024">
    <property type="component" value="Chromosome"/>
</dbReference>
<accession>Q9HL39</accession>
<evidence type="ECO:0000313" key="2">
    <source>
        <dbReference type="Proteomes" id="UP000001024"/>
    </source>
</evidence>
<protein>
    <recommendedName>
        <fullName evidence="3">FeS cluster biogenesis domain-containing protein</fullName>
    </recommendedName>
</protein>
<organism evidence="1 2">
    <name type="scientific">Thermoplasma acidophilum (strain ATCC 25905 / DSM 1728 / JCM 9062 / NBRC 15155 / AMRC-C165)</name>
    <dbReference type="NCBI Taxonomy" id="273075"/>
    <lineage>
        <taxon>Archaea</taxon>
        <taxon>Methanobacteriati</taxon>
        <taxon>Thermoplasmatota</taxon>
        <taxon>Thermoplasmata</taxon>
        <taxon>Thermoplasmatales</taxon>
        <taxon>Thermoplasmataceae</taxon>
        <taxon>Thermoplasma</taxon>
    </lineage>
</organism>
<dbReference type="KEGG" id="tac:Ta0400"/>
<keyword evidence="2" id="KW-1185">Reference proteome</keyword>
<dbReference type="HOGENOM" id="CLU_2191174_0_0_2"/>
<dbReference type="STRING" id="273075.gene:9571620"/>
<reference evidence="1 2" key="1">
    <citation type="journal article" date="2000" name="Nature">
        <title>The genome sequence of the thermoacidophilic scavenger Thermoplasma acidophilum.</title>
        <authorList>
            <person name="Ruepp A."/>
            <person name="Graml W."/>
            <person name="Santos-Martinez M.L."/>
            <person name="Koretke K.K."/>
            <person name="Volker C."/>
            <person name="Mewes H.W."/>
            <person name="Frishman D."/>
            <person name="Stocker S."/>
            <person name="Lupas A.N."/>
            <person name="Baumeister W."/>
        </authorList>
    </citation>
    <scope>NUCLEOTIDE SEQUENCE [LARGE SCALE GENOMIC DNA]</scope>
    <source>
        <strain evidence="2">ATCC 25905 / DSM 1728 / JCM 9062 / NBRC 15155 / AMRC-C165</strain>
    </source>
</reference>
<proteinExistence type="predicted"/>